<comment type="caution">
    <text evidence="1">The sequence shown here is derived from an EMBL/GenBank/DDBJ whole genome shotgun (WGS) entry which is preliminary data.</text>
</comment>
<reference evidence="1 2" key="1">
    <citation type="submission" date="2021-03" db="EMBL/GenBank/DDBJ databases">
        <title>Enterococcal diversity collection.</title>
        <authorList>
            <person name="Gilmore M.S."/>
            <person name="Schwartzman J."/>
            <person name="Van Tyne D."/>
            <person name="Martin M."/>
            <person name="Earl A.M."/>
            <person name="Manson A.L."/>
            <person name="Straub T."/>
            <person name="Salamzade R."/>
            <person name="Saavedra J."/>
            <person name="Lebreton F."/>
            <person name="Prichula J."/>
            <person name="Schaufler K."/>
            <person name="Gaca A."/>
            <person name="Sgardioli B."/>
            <person name="Wagenaar J."/>
            <person name="Strong T."/>
        </authorList>
    </citation>
    <scope>NUCLEOTIDE SEQUENCE [LARGE SCALE GENOMIC DNA]</scope>
    <source>
        <strain evidence="1 2">MJM16</strain>
    </source>
</reference>
<dbReference type="RefSeq" id="WP_207108492.1">
    <property type="nucleotide sequence ID" value="NZ_JAFLVR010000022.1"/>
</dbReference>
<evidence type="ECO:0008006" key="3">
    <source>
        <dbReference type="Google" id="ProtNLM"/>
    </source>
</evidence>
<keyword evidence="2" id="KW-1185">Reference proteome</keyword>
<dbReference type="EMBL" id="JAFLVR010000022">
    <property type="protein sequence ID" value="MBO0452717.1"/>
    <property type="molecule type" value="Genomic_DNA"/>
</dbReference>
<accession>A0ABS3HI90</accession>
<name>A0ABS3HI90_9ENTE</name>
<organism evidence="1 2">
    <name type="scientific">Candidatus Enterococcus murrayae</name>
    <dbReference type="NCBI Taxonomy" id="2815321"/>
    <lineage>
        <taxon>Bacteria</taxon>
        <taxon>Bacillati</taxon>
        <taxon>Bacillota</taxon>
        <taxon>Bacilli</taxon>
        <taxon>Lactobacillales</taxon>
        <taxon>Enterococcaceae</taxon>
        <taxon>Enterococcus</taxon>
    </lineage>
</organism>
<evidence type="ECO:0000313" key="2">
    <source>
        <dbReference type="Proteomes" id="UP000664495"/>
    </source>
</evidence>
<evidence type="ECO:0000313" key="1">
    <source>
        <dbReference type="EMBL" id="MBO0452717.1"/>
    </source>
</evidence>
<proteinExistence type="predicted"/>
<sequence>MRVDTLSYNYQMNANIKKVHEVIFKEQEQYFHSNGFLGEAFTEGAEITRTMPSKLGTTNIPASIQLSKLSENEIELTTTYIKGVIVQRYVLNELSYSKTQVIYSEKNLFHQLRNQYSFFFLAVAYKFFYNRGIKKRMAYLESQCNEKAGDVQ</sequence>
<gene>
    <name evidence="1" type="ORF">JZO85_10570</name>
</gene>
<protein>
    <recommendedName>
        <fullName evidence="3">DUF3284 domain-containing protein</fullName>
    </recommendedName>
</protein>
<dbReference type="Proteomes" id="UP000664495">
    <property type="component" value="Unassembled WGS sequence"/>
</dbReference>